<dbReference type="Gene3D" id="3.30.1150.10">
    <property type="match status" value="1"/>
</dbReference>
<dbReference type="AlphaFoldDB" id="A0A4Q0XZL9"/>
<feature type="transmembrane region" description="Helical" evidence="1">
    <location>
        <begin position="7"/>
        <end position="31"/>
    </location>
</feature>
<proteinExistence type="predicted"/>
<dbReference type="OrthoDB" id="5372757at2"/>
<protein>
    <recommendedName>
        <fullName evidence="4">TonB C-terminal domain-containing protein</fullName>
    </recommendedName>
</protein>
<name>A0A4Q0XZL9_9BACT</name>
<evidence type="ECO:0000313" key="3">
    <source>
        <dbReference type="Proteomes" id="UP000290191"/>
    </source>
</evidence>
<evidence type="ECO:0000313" key="2">
    <source>
        <dbReference type="EMBL" id="RXJ62595.1"/>
    </source>
</evidence>
<comment type="caution">
    <text evidence="2">The sequence shown here is derived from an EMBL/GenBank/DDBJ whole genome shotgun (WGS) entry which is preliminary data.</text>
</comment>
<dbReference type="EMBL" id="PDKO01000007">
    <property type="protein sequence ID" value="RXJ62595.1"/>
    <property type="molecule type" value="Genomic_DNA"/>
</dbReference>
<dbReference type="SUPFAM" id="SSF74653">
    <property type="entry name" value="TolA/TonB C-terminal domain"/>
    <property type="match status" value="1"/>
</dbReference>
<keyword evidence="1" id="KW-1133">Transmembrane helix</keyword>
<dbReference type="STRING" id="877500.GCA_000935065_02120"/>
<gene>
    <name evidence="2" type="ORF">CRV06_09000</name>
</gene>
<organism evidence="2 3">
    <name type="scientific">Halarcobacter anaerophilus</name>
    <dbReference type="NCBI Taxonomy" id="877500"/>
    <lineage>
        <taxon>Bacteria</taxon>
        <taxon>Pseudomonadati</taxon>
        <taxon>Campylobacterota</taxon>
        <taxon>Epsilonproteobacteria</taxon>
        <taxon>Campylobacterales</taxon>
        <taxon>Arcobacteraceae</taxon>
        <taxon>Halarcobacter</taxon>
    </lineage>
</organism>
<keyword evidence="1" id="KW-0812">Transmembrane</keyword>
<evidence type="ECO:0000256" key="1">
    <source>
        <dbReference type="SAM" id="Phobius"/>
    </source>
</evidence>
<keyword evidence="3" id="KW-1185">Reference proteome</keyword>
<dbReference type="Pfam" id="PF13103">
    <property type="entry name" value="TonB_2"/>
    <property type="match status" value="1"/>
</dbReference>
<dbReference type="Proteomes" id="UP000290191">
    <property type="component" value="Unassembled WGS sequence"/>
</dbReference>
<sequence>MIMEQKGYFYLGGFLSIGIYLLICLSFLVYVNAPKAKKYDSNKTTVLELDLISTKSNEKKVAKKSPEKVQSVVKKSTSASIKKTADFKSLFANVETKAKEIAQKDVNTVKESLDPSRFKSKFQKQKKTDNVSVSKLLNDVKTTTNMPTTSSTSNGEHDEYFSKIKELLWKRWNPMLLEEGLIVKVLVKISSDGSFDYRIMKYSNNQRFDESLKEFLDSQLNEEFPRPKINSKVDIIVNFKSEG</sequence>
<keyword evidence="1" id="KW-0472">Membrane</keyword>
<evidence type="ECO:0008006" key="4">
    <source>
        <dbReference type="Google" id="ProtNLM"/>
    </source>
</evidence>
<accession>A0A4Q0XZL9</accession>
<reference evidence="2 3" key="1">
    <citation type="submission" date="2017-10" db="EMBL/GenBank/DDBJ databases">
        <title>Genomics of the genus Arcobacter.</title>
        <authorList>
            <person name="Perez-Cataluna A."/>
            <person name="Figueras M.J."/>
        </authorList>
    </citation>
    <scope>NUCLEOTIDE SEQUENCE [LARGE SCALE GENOMIC DNA]</scope>
    <source>
        <strain evidence="2 3">DSM 24636</strain>
    </source>
</reference>